<dbReference type="EMBL" id="CAGA01000044">
    <property type="protein sequence ID" value="CCE32669.1"/>
    <property type="molecule type" value="Genomic_DNA"/>
</dbReference>
<feature type="transmembrane region" description="Helical" evidence="6">
    <location>
        <begin position="51"/>
        <end position="73"/>
    </location>
</feature>
<feature type="region of interest" description="Disordered" evidence="5">
    <location>
        <begin position="313"/>
        <end position="337"/>
    </location>
</feature>
<dbReference type="OrthoDB" id="4521223at2759"/>
<evidence type="ECO:0000256" key="2">
    <source>
        <dbReference type="ARBA" id="ARBA00022692"/>
    </source>
</evidence>
<dbReference type="eggNOG" id="ENOG502QU4U">
    <property type="taxonomic scope" value="Eukaryota"/>
</dbReference>
<keyword evidence="4 6" id="KW-0472">Membrane</keyword>
<feature type="transmembrane region" description="Helical" evidence="6">
    <location>
        <begin position="112"/>
        <end position="134"/>
    </location>
</feature>
<evidence type="ECO:0000256" key="6">
    <source>
        <dbReference type="SAM" id="Phobius"/>
    </source>
</evidence>
<dbReference type="HOGENOM" id="CLU_033465_6_1_1"/>
<dbReference type="AlphaFoldDB" id="M1WHG1"/>
<dbReference type="GO" id="GO:0005886">
    <property type="term" value="C:plasma membrane"/>
    <property type="evidence" value="ECO:0007669"/>
    <property type="project" value="TreeGrafter"/>
</dbReference>
<dbReference type="InterPro" id="IPR007568">
    <property type="entry name" value="RTA1"/>
</dbReference>
<organism evidence="7 8">
    <name type="scientific">Claviceps purpurea (strain 20.1)</name>
    <name type="common">Ergot fungus</name>
    <name type="synonym">Sphacelia segetum</name>
    <dbReference type="NCBI Taxonomy" id="1111077"/>
    <lineage>
        <taxon>Eukaryota</taxon>
        <taxon>Fungi</taxon>
        <taxon>Dikarya</taxon>
        <taxon>Ascomycota</taxon>
        <taxon>Pezizomycotina</taxon>
        <taxon>Sordariomycetes</taxon>
        <taxon>Hypocreomycetidae</taxon>
        <taxon>Hypocreales</taxon>
        <taxon>Clavicipitaceae</taxon>
        <taxon>Claviceps</taxon>
    </lineage>
</organism>
<sequence length="337" mass="36482">MSGNPLITPSPPSPSSSSLAADDALQAFCLDNPNSPTCDNVPSFYEYRPDLAPNVILLALYAASLVGFATTWALTRRAGVFNGALILGLLCEVVGYAGRIMSSSNPWEQNGFMIQICCLTIGPAFMAAGCYLCLRRIVVAYGAENSRLRPEYYTRIFIPCDIISLVLQATGGALASIAVQDHESPDDGSHIMVAGLAFQVFTMLAFIAASLDFVLRIRRRRKVLGAAALSQEPRMVRMRSALRFRFFLGGLAVASVLILWRSCFRVAELSEGWSGPIMGDQAMFIGFEGVLVLVAAVVLNVLHPGLCARELFEEPQPQGEGEKDMEESADENGLTED</sequence>
<keyword evidence="3 6" id="KW-1133">Transmembrane helix</keyword>
<keyword evidence="2 6" id="KW-0812">Transmembrane</keyword>
<gene>
    <name evidence="7" type="ORF">CPUR_06533</name>
</gene>
<evidence type="ECO:0000256" key="3">
    <source>
        <dbReference type="ARBA" id="ARBA00022989"/>
    </source>
</evidence>
<comment type="subcellular location">
    <subcellularLocation>
        <location evidence="1">Membrane</location>
        <topology evidence="1">Multi-pass membrane protein</topology>
    </subcellularLocation>
</comment>
<feature type="transmembrane region" description="Helical" evidence="6">
    <location>
        <begin position="80"/>
        <end position="100"/>
    </location>
</feature>
<evidence type="ECO:0000313" key="7">
    <source>
        <dbReference type="EMBL" id="CCE32669.1"/>
    </source>
</evidence>
<comment type="caution">
    <text evidence="7">The sequence shown here is derived from an EMBL/GenBank/DDBJ whole genome shotgun (WGS) entry which is preliminary data.</text>
</comment>
<dbReference type="STRING" id="1111077.M1WHG1"/>
<feature type="transmembrane region" description="Helical" evidence="6">
    <location>
        <begin position="191"/>
        <end position="215"/>
    </location>
</feature>
<feature type="transmembrane region" description="Helical" evidence="6">
    <location>
        <begin position="155"/>
        <end position="179"/>
    </location>
</feature>
<proteinExistence type="predicted"/>
<dbReference type="PANTHER" id="PTHR31465:SF7">
    <property type="entry name" value="SPHINGOID LONG-CHAIN BASE TRANSPORTER RSB1"/>
    <property type="match status" value="1"/>
</dbReference>
<reference evidence="7 8" key="1">
    <citation type="journal article" date="2013" name="PLoS Genet.">
        <title>Plant-symbiotic fungi as chemical engineers: Multi-genome analysis of the Clavicipitaceae reveals dynamics of alkaloid loci.</title>
        <authorList>
            <person name="Schardl C.L."/>
            <person name="Young C.A."/>
            <person name="Hesse U."/>
            <person name="Amyotte S.G."/>
            <person name="Andreeva K."/>
            <person name="Calie P.J."/>
            <person name="Fleetwood D.J."/>
            <person name="Haws D.C."/>
            <person name="Moore N."/>
            <person name="Oeser B."/>
            <person name="Panaccione D.G."/>
            <person name="Schweri K.K."/>
            <person name="Voisey C.R."/>
            <person name="Farman M.L."/>
            <person name="Jaromczyk J.W."/>
            <person name="Roe B.A."/>
            <person name="O'Sullivan D.M."/>
            <person name="Scott B."/>
            <person name="Tudzynski P."/>
            <person name="An Z."/>
            <person name="Arnaoudova E.G."/>
            <person name="Bullock C.T."/>
            <person name="Charlton N.D."/>
            <person name="Chen L."/>
            <person name="Cox M."/>
            <person name="Dinkins R.D."/>
            <person name="Florea S."/>
            <person name="Glenn A.E."/>
            <person name="Gordon A."/>
            <person name="Gueldener U."/>
            <person name="Harris D.R."/>
            <person name="Hollin W."/>
            <person name="Jaromczyk J."/>
            <person name="Johnson R.D."/>
            <person name="Khan A.K."/>
            <person name="Leistner E."/>
            <person name="Leuchtmann A."/>
            <person name="Li C."/>
            <person name="Liu J."/>
            <person name="Liu J."/>
            <person name="Liu M."/>
            <person name="Mace W."/>
            <person name="Machado C."/>
            <person name="Nagabhyru P."/>
            <person name="Pan J."/>
            <person name="Schmid J."/>
            <person name="Sugawara K."/>
            <person name="Steiner U."/>
            <person name="Takach J.E."/>
            <person name="Tanaka E."/>
            <person name="Webb J.S."/>
            <person name="Wilson E.V."/>
            <person name="Wiseman J.L."/>
            <person name="Yoshida R."/>
            <person name="Zeng Z."/>
        </authorList>
    </citation>
    <scope>NUCLEOTIDE SEQUENCE [LARGE SCALE GENOMIC DNA]</scope>
    <source>
        <strain evidence="7 8">20.1</strain>
    </source>
</reference>
<feature type="transmembrane region" description="Helical" evidence="6">
    <location>
        <begin position="244"/>
        <end position="262"/>
    </location>
</feature>
<name>M1WHG1_CLAP2</name>
<evidence type="ECO:0000256" key="1">
    <source>
        <dbReference type="ARBA" id="ARBA00004141"/>
    </source>
</evidence>
<dbReference type="Proteomes" id="UP000016801">
    <property type="component" value="Unassembled WGS sequence"/>
</dbReference>
<dbReference type="PhylomeDB" id="M1WHG1"/>
<dbReference type="Pfam" id="PF04479">
    <property type="entry name" value="RTA1"/>
    <property type="match status" value="1"/>
</dbReference>
<dbReference type="GO" id="GO:0000324">
    <property type="term" value="C:fungal-type vacuole"/>
    <property type="evidence" value="ECO:0007669"/>
    <property type="project" value="TreeGrafter"/>
</dbReference>
<keyword evidence="8" id="KW-1185">Reference proteome</keyword>
<evidence type="ECO:0000313" key="8">
    <source>
        <dbReference type="Proteomes" id="UP000016801"/>
    </source>
</evidence>
<dbReference type="VEuPathDB" id="FungiDB:CPUR_06533"/>
<dbReference type="PANTHER" id="PTHR31465">
    <property type="entry name" value="PROTEIN RTA1-RELATED"/>
    <property type="match status" value="1"/>
</dbReference>
<feature type="transmembrane region" description="Helical" evidence="6">
    <location>
        <begin position="282"/>
        <end position="302"/>
    </location>
</feature>
<feature type="compositionally biased region" description="Acidic residues" evidence="5">
    <location>
        <begin position="323"/>
        <end position="337"/>
    </location>
</feature>
<evidence type="ECO:0000256" key="4">
    <source>
        <dbReference type="ARBA" id="ARBA00023136"/>
    </source>
</evidence>
<protein>
    <submittedName>
        <fullName evidence="7">Related to YER185w, Rta1p</fullName>
    </submittedName>
</protein>
<evidence type="ECO:0000256" key="5">
    <source>
        <dbReference type="SAM" id="MobiDB-lite"/>
    </source>
</evidence>
<accession>M1WHG1</accession>